<evidence type="ECO:0000256" key="2">
    <source>
        <dbReference type="ARBA" id="ARBA00022723"/>
    </source>
</evidence>
<name>A0A3A4JX54_9NOCA</name>
<dbReference type="Proteomes" id="UP000266677">
    <property type="component" value="Unassembled WGS sequence"/>
</dbReference>
<dbReference type="Gene3D" id="3.30.390.10">
    <property type="entry name" value="Enolase-like, N-terminal domain"/>
    <property type="match status" value="1"/>
</dbReference>
<evidence type="ECO:0000259" key="3">
    <source>
        <dbReference type="SMART" id="SM00922"/>
    </source>
</evidence>
<dbReference type="PROSITE" id="PS00909">
    <property type="entry name" value="MR_MLE_2"/>
    <property type="match status" value="1"/>
</dbReference>
<dbReference type="SUPFAM" id="SSF54826">
    <property type="entry name" value="Enolase N-terminal domain-like"/>
    <property type="match status" value="1"/>
</dbReference>
<feature type="domain" description="Mandelate racemase/muconate lactonizing enzyme C-terminal" evidence="3">
    <location>
        <begin position="143"/>
        <end position="235"/>
    </location>
</feature>
<keyword evidence="5" id="KW-1185">Reference proteome</keyword>
<sequence length="370" mass="39396">MKIQSVEAVPLTVSFRTAFRFGTTDRTTSPNVVVIIRSDDGVAGYGEACPVPAFTGETQKSVVELVEQRVAPTLIGKDPGNRVRLLGDLERVVRSAPFTVAAVDTALLDLLGRALQVPVHTLLGGACRDRTEVHGSVGWDEDPAKMVETAVAQSQTYRWLKLYAGRGEIDADLDRLRAVRDAVGPDIELFVDINGMWTPSDLVRALPRVGEIGLAMLEQPLPPAAAAFQHQLVGDLRIDIAADEAVRTVSDAARVARERTATVINVGHAKLGGPTAALQAAQIAAGSGVGVMVGSVIEMGIATAMGLQLAAALPRLGYPSYLMGPLKYRQQITEPQIEVLDGHIAVPRGPGLGVTVDENELRRLDARARS</sequence>
<dbReference type="SUPFAM" id="SSF51604">
    <property type="entry name" value="Enolase C-terminal domain-like"/>
    <property type="match status" value="1"/>
</dbReference>
<evidence type="ECO:0000313" key="4">
    <source>
        <dbReference type="EMBL" id="RJO71451.1"/>
    </source>
</evidence>
<evidence type="ECO:0000313" key="5">
    <source>
        <dbReference type="Proteomes" id="UP000266677"/>
    </source>
</evidence>
<protein>
    <recommendedName>
        <fullName evidence="3">Mandelate racemase/muconate lactonizing enzyme C-terminal domain-containing protein</fullName>
    </recommendedName>
</protein>
<dbReference type="InterPro" id="IPR034593">
    <property type="entry name" value="DgoD-like"/>
</dbReference>
<dbReference type="PROSITE" id="PS00908">
    <property type="entry name" value="MR_MLE_1"/>
    <property type="match status" value="1"/>
</dbReference>
<dbReference type="PANTHER" id="PTHR48080">
    <property type="entry name" value="D-GALACTONATE DEHYDRATASE-RELATED"/>
    <property type="match status" value="1"/>
</dbReference>
<dbReference type="RefSeq" id="WP_120043563.1">
    <property type="nucleotide sequence ID" value="NZ_QZFU01000033.1"/>
</dbReference>
<dbReference type="InterPro" id="IPR029017">
    <property type="entry name" value="Enolase-like_N"/>
</dbReference>
<comment type="similarity">
    <text evidence="1">Belongs to the mandelate racemase/muconate lactonizing enzyme family.</text>
</comment>
<dbReference type="SFLD" id="SFLDS00001">
    <property type="entry name" value="Enolase"/>
    <property type="match status" value="1"/>
</dbReference>
<dbReference type="InterPro" id="IPR036849">
    <property type="entry name" value="Enolase-like_C_sf"/>
</dbReference>
<accession>A0A3A4JX54</accession>
<dbReference type="SMART" id="SM00922">
    <property type="entry name" value="MR_MLE"/>
    <property type="match status" value="1"/>
</dbReference>
<comment type="caution">
    <text evidence="4">The sequence shown here is derived from an EMBL/GenBank/DDBJ whole genome shotgun (WGS) entry which is preliminary data.</text>
</comment>
<dbReference type="Pfam" id="PF02746">
    <property type="entry name" value="MR_MLE_N"/>
    <property type="match status" value="1"/>
</dbReference>
<dbReference type="Gene3D" id="3.20.20.120">
    <property type="entry name" value="Enolase-like C-terminal domain"/>
    <property type="match status" value="1"/>
</dbReference>
<dbReference type="InterPro" id="IPR013341">
    <property type="entry name" value="Mandelate_racemase_N_dom"/>
</dbReference>
<keyword evidence="2" id="KW-0479">Metal-binding</keyword>
<proteinExistence type="inferred from homology"/>
<dbReference type="EMBL" id="QZFU01000033">
    <property type="protein sequence ID" value="RJO71451.1"/>
    <property type="molecule type" value="Genomic_DNA"/>
</dbReference>
<reference evidence="4 5" key="1">
    <citation type="submission" date="2018-09" db="EMBL/GenBank/DDBJ databases">
        <title>YIM PH21274 draft genome.</title>
        <authorList>
            <person name="Miao C."/>
        </authorList>
    </citation>
    <scope>NUCLEOTIDE SEQUENCE [LARGE SCALE GENOMIC DNA]</scope>
    <source>
        <strain evidence="4 5">YIM PH 21724</strain>
    </source>
</reference>
<dbReference type="GO" id="GO:0009063">
    <property type="term" value="P:amino acid catabolic process"/>
    <property type="evidence" value="ECO:0007669"/>
    <property type="project" value="InterPro"/>
</dbReference>
<dbReference type="OrthoDB" id="5241672at2"/>
<dbReference type="InterPro" id="IPR018110">
    <property type="entry name" value="Mandel_Rmase/mucon_lact_enz_CS"/>
</dbReference>
<dbReference type="AlphaFoldDB" id="A0A3A4JX54"/>
<dbReference type="PANTHER" id="PTHR48080:SF3">
    <property type="entry name" value="ENOLASE SUPERFAMILY MEMBER DDB_G0284701"/>
    <property type="match status" value="1"/>
</dbReference>
<dbReference type="InterPro" id="IPR013342">
    <property type="entry name" value="Mandelate_racemase_C"/>
</dbReference>
<dbReference type="InterPro" id="IPR029065">
    <property type="entry name" value="Enolase_C-like"/>
</dbReference>
<organism evidence="4 5">
    <name type="scientific">Nocardia panacis</name>
    <dbReference type="NCBI Taxonomy" id="2340916"/>
    <lineage>
        <taxon>Bacteria</taxon>
        <taxon>Bacillati</taxon>
        <taxon>Actinomycetota</taxon>
        <taxon>Actinomycetes</taxon>
        <taxon>Mycobacteriales</taxon>
        <taxon>Nocardiaceae</taxon>
        <taxon>Nocardia</taxon>
    </lineage>
</organism>
<dbReference type="GO" id="GO:0046872">
    <property type="term" value="F:metal ion binding"/>
    <property type="evidence" value="ECO:0007669"/>
    <property type="project" value="UniProtKB-KW"/>
</dbReference>
<evidence type="ECO:0000256" key="1">
    <source>
        <dbReference type="ARBA" id="ARBA00008031"/>
    </source>
</evidence>
<dbReference type="Pfam" id="PF13378">
    <property type="entry name" value="MR_MLE_C"/>
    <property type="match status" value="1"/>
</dbReference>
<gene>
    <name evidence="4" type="ORF">D5S18_25120</name>
</gene>